<feature type="coiled-coil region" evidence="6">
    <location>
        <begin position="204"/>
        <end position="231"/>
    </location>
</feature>
<dbReference type="GO" id="GO:0005634">
    <property type="term" value="C:nucleus"/>
    <property type="evidence" value="ECO:0007669"/>
    <property type="project" value="UniProtKB-ARBA"/>
</dbReference>
<dbReference type="InterPro" id="IPR013087">
    <property type="entry name" value="Znf_C2H2_type"/>
</dbReference>
<dbReference type="PROSITE" id="PS50157">
    <property type="entry name" value="ZINC_FINGER_C2H2_2"/>
    <property type="match status" value="2"/>
</dbReference>
<dbReference type="EMBL" id="JH687770">
    <property type="protein sequence ID" value="EJD44532.1"/>
    <property type="molecule type" value="Genomic_DNA"/>
</dbReference>
<dbReference type="FunFam" id="3.30.160.60:FF:000446">
    <property type="entry name" value="Zinc finger protein"/>
    <property type="match status" value="1"/>
</dbReference>
<evidence type="ECO:0000256" key="2">
    <source>
        <dbReference type="ARBA" id="ARBA00022737"/>
    </source>
</evidence>
<evidence type="ECO:0000256" key="3">
    <source>
        <dbReference type="ARBA" id="ARBA00022771"/>
    </source>
</evidence>
<reference evidence="9" key="1">
    <citation type="journal article" date="2012" name="Science">
        <title>The Paleozoic origin of enzymatic lignin decomposition reconstructed from 31 fungal genomes.</title>
        <authorList>
            <person name="Floudas D."/>
            <person name="Binder M."/>
            <person name="Riley R."/>
            <person name="Barry K."/>
            <person name="Blanchette R.A."/>
            <person name="Henrissat B."/>
            <person name="Martinez A.T."/>
            <person name="Otillar R."/>
            <person name="Spatafora J.W."/>
            <person name="Yadav J.S."/>
            <person name="Aerts A."/>
            <person name="Benoit I."/>
            <person name="Boyd A."/>
            <person name="Carlson A."/>
            <person name="Copeland A."/>
            <person name="Coutinho P.M."/>
            <person name="de Vries R.P."/>
            <person name="Ferreira P."/>
            <person name="Findley K."/>
            <person name="Foster B."/>
            <person name="Gaskell J."/>
            <person name="Glotzer D."/>
            <person name="Gorecki P."/>
            <person name="Heitman J."/>
            <person name="Hesse C."/>
            <person name="Hori C."/>
            <person name="Igarashi K."/>
            <person name="Jurgens J.A."/>
            <person name="Kallen N."/>
            <person name="Kersten P."/>
            <person name="Kohler A."/>
            <person name="Kuees U."/>
            <person name="Kumar T.K.A."/>
            <person name="Kuo A."/>
            <person name="LaButti K."/>
            <person name="Larrondo L.F."/>
            <person name="Lindquist E."/>
            <person name="Ling A."/>
            <person name="Lombard V."/>
            <person name="Lucas S."/>
            <person name="Lundell T."/>
            <person name="Martin R."/>
            <person name="McLaughlin D.J."/>
            <person name="Morgenstern I."/>
            <person name="Morin E."/>
            <person name="Murat C."/>
            <person name="Nagy L.G."/>
            <person name="Nolan M."/>
            <person name="Ohm R.A."/>
            <person name="Patyshakuliyeva A."/>
            <person name="Rokas A."/>
            <person name="Ruiz-Duenas F.J."/>
            <person name="Sabat G."/>
            <person name="Salamov A."/>
            <person name="Samejima M."/>
            <person name="Schmutz J."/>
            <person name="Slot J.C."/>
            <person name="St John F."/>
            <person name="Stenlid J."/>
            <person name="Sun H."/>
            <person name="Sun S."/>
            <person name="Syed K."/>
            <person name="Tsang A."/>
            <person name="Wiebenga A."/>
            <person name="Young D."/>
            <person name="Pisabarro A."/>
            <person name="Eastwood D.C."/>
            <person name="Martin F."/>
            <person name="Cullen D."/>
            <person name="Grigoriev I.V."/>
            <person name="Hibbett D.S."/>
        </authorList>
    </citation>
    <scope>NUCLEOTIDE SEQUENCE [LARGE SCALE GENOMIC DNA]</scope>
    <source>
        <strain evidence="9">TFB10046</strain>
    </source>
</reference>
<protein>
    <recommendedName>
        <fullName evidence="7">C2H2-type domain-containing protein</fullName>
    </recommendedName>
</protein>
<proteinExistence type="predicted"/>
<evidence type="ECO:0000313" key="9">
    <source>
        <dbReference type="Proteomes" id="UP000006514"/>
    </source>
</evidence>
<dbReference type="AlphaFoldDB" id="J0WZ10"/>
<dbReference type="PROSITE" id="PS00028">
    <property type="entry name" value="ZINC_FINGER_C2H2_1"/>
    <property type="match status" value="2"/>
</dbReference>
<keyword evidence="6" id="KW-0175">Coiled coil</keyword>
<feature type="domain" description="C2H2-type" evidence="7">
    <location>
        <begin position="120"/>
        <end position="148"/>
    </location>
</feature>
<evidence type="ECO:0000256" key="1">
    <source>
        <dbReference type="ARBA" id="ARBA00022723"/>
    </source>
</evidence>
<dbReference type="OrthoDB" id="3437960at2759"/>
<dbReference type="Gene3D" id="3.30.160.60">
    <property type="entry name" value="Classic Zinc Finger"/>
    <property type="match status" value="3"/>
</dbReference>
<dbReference type="GO" id="GO:0000981">
    <property type="term" value="F:DNA-binding transcription factor activity, RNA polymerase II-specific"/>
    <property type="evidence" value="ECO:0007669"/>
    <property type="project" value="TreeGrafter"/>
</dbReference>
<dbReference type="InParanoid" id="J0WZ10"/>
<evidence type="ECO:0000256" key="6">
    <source>
        <dbReference type="SAM" id="Coils"/>
    </source>
</evidence>
<keyword evidence="4" id="KW-0862">Zinc</keyword>
<dbReference type="GO" id="GO:0045944">
    <property type="term" value="P:positive regulation of transcription by RNA polymerase II"/>
    <property type="evidence" value="ECO:0007669"/>
    <property type="project" value="UniProtKB-ARBA"/>
</dbReference>
<dbReference type="Pfam" id="PF00096">
    <property type="entry name" value="zf-C2H2"/>
    <property type="match status" value="2"/>
</dbReference>
<evidence type="ECO:0000259" key="7">
    <source>
        <dbReference type="PROSITE" id="PS50157"/>
    </source>
</evidence>
<keyword evidence="3 5" id="KW-0863">Zinc-finger</keyword>
<dbReference type="PANTHER" id="PTHR19818:SF139">
    <property type="entry name" value="PAIR-RULE PROTEIN ODD-PAIRED"/>
    <property type="match status" value="1"/>
</dbReference>
<dbReference type="PANTHER" id="PTHR19818">
    <property type="entry name" value="ZINC FINGER PROTEIN ZIC AND GLI"/>
    <property type="match status" value="1"/>
</dbReference>
<evidence type="ECO:0000256" key="5">
    <source>
        <dbReference type="PROSITE-ProRule" id="PRU00042"/>
    </source>
</evidence>
<evidence type="ECO:0000313" key="8">
    <source>
        <dbReference type="EMBL" id="EJD44532.1"/>
    </source>
</evidence>
<dbReference type="SMART" id="SM00355">
    <property type="entry name" value="ZnF_C2H2"/>
    <property type="match status" value="4"/>
</dbReference>
<sequence>MSSTDEALRCLWRKCSDSGPYSSPRELYEHMTEAHSRLERGKGFHCKWTGCSRRFERTSAKGRAGRANHLIIHTTYRPHVCGQRGCGAAFNRKEQLKKHSARHARALAHDASSSDGEALPECKTCDKSFSRTSALKTHMHLAHYKQAGCRAKGAGAAAASEAQEGRPALEVEDWSDEEAFATMREDVEVADIDECEGASLQASELAVRKRLAELETEKAQLELLLRGKEGQ</sequence>
<dbReference type="Proteomes" id="UP000006514">
    <property type="component" value="Unassembled WGS sequence"/>
</dbReference>
<keyword evidence="9" id="KW-1185">Reference proteome</keyword>
<dbReference type="SUPFAM" id="SSF57667">
    <property type="entry name" value="beta-beta-alpha zinc fingers"/>
    <property type="match status" value="2"/>
</dbReference>
<name>J0WZ10_AURST</name>
<feature type="domain" description="C2H2-type" evidence="7">
    <location>
        <begin position="79"/>
        <end position="104"/>
    </location>
</feature>
<keyword evidence="1" id="KW-0479">Metal-binding</keyword>
<dbReference type="GO" id="GO:0008270">
    <property type="term" value="F:zinc ion binding"/>
    <property type="evidence" value="ECO:0007669"/>
    <property type="project" value="UniProtKB-KW"/>
</dbReference>
<keyword evidence="2" id="KW-0677">Repeat</keyword>
<gene>
    <name evidence="8" type="ORF">AURDEDRAFT_125116</name>
</gene>
<dbReference type="InterPro" id="IPR036236">
    <property type="entry name" value="Znf_C2H2_sf"/>
</dbReference>
<dbReference type="KEGG" id="adl:AURDEDRAFT_125116"/>
<dbReference type="InterPro" id="IPR050329">
    <property type="entry name" value="GLI_C2H2-zinc-finger"/>
</dbReference>
<evidence type="ECO:0000256" key="4">
    <source>
        <dbReference type="ARBA" id="ARBA00022833"/>
    </source>
</evidence>
<dbReference type="eggNOG" id="KOG1721">
    <property type="taxonomic scope" value="Eukaryota"/>
</dbReference>
<organism evidence="8 9">
    <name type="scientific">Auricularia subglabra (strain TFB-10046 / SS5)</name>
    <name type="common">White-rot fungus</name>
    <name type="synonym">Auricularia delicata (strain TFB10046)</name>
    <dbReference type="NCBI Taxonomy" id="717982"/>
    <lineage>
        <taxon>Eukaryota</taxon>
        <taxon>Fungi</taxon>
        <taxon>Dikarya</taxon>
        <taxon>Basidiomycota</taxon>
        <taxon>Agaricomycotina</taxon>
        <taxon>Agaricomycetes</taxon>
        <taxon>Auriculariales</taxon>
        <taxon>Auriculariaceae</taxon>
        <taxon>Auricularia</taxon>
    </lineage>
</organism>
<accession>J0WZ10</accession>
<dbReference type="GO" id="GO:0000978">
    <property type="term" value="F:RNA polymerase II cis-regulatory region sequence-specific DNA binding"/>
    <property type="evidence" value="ECO:0007669"/>
    <property type="project" value="TreeGrafter"/>
</dbReference>